<evidence type="ECO:0000313" key="2">
    <source>
        <dbReference type="EMBL" id="EDU42773.1"/>
    </source>
</evidence>
<dbReference type="OrthoDB" id="10504604at2759"/>
<evidence type="ECO:0000313" key="3">
    <source>
        <dbReference type="Proteomes" id="UP000001471"/>
    </source>
</evidence>
<dbReference type="KEGG" id="ptrr:6348016"/>
<dbReference type="HOGENOM" id="CLU_155396_0_0_1"/>
<dbReference type="EMBL" id="DS231625">
    <property type="protein sequence ID" value="EDU42773.1"/>
    <property type="molecule type" value="Genomic_DNA"/>
</dbReference>
<feature type="compositionally biased region" description="Polar residues" evidence="1">
    <location>
        <begin position="21"/>
        <end position="38"/>
    </location>
</feature>
<organism evidence="2 3">
    <name type="scientific">Pyrenophora tritici-repentis (strain Pt-1C-BFP)</name>
    <name type="common">Wheat tan spot fungus</name>
    <name type="synonym">Drechslera tritici-repentis</name>
    <dbReference type="NCBI Taxonomy" id="426418"/>
    <lineage>
        <taxon>Eukaryota</taxon>
        <taxon>Fungi</taxon>
        <taxon>Dikarya</taxon>
        <taxon>Ascomycota</taxon>
        <taxon>Pezizomycotina</taxon>
        <taxon>Dothideomycetes</taxon>
        <taxon>Pleosporomycetidae</taxon>
        <taxon>Pleosporales</taxon>
        <taxon>Pleosporineae</taxon>
        <taxon>Pleosporaceae</taxon>
        <taxon>Pyrenophora</taxon>
    </lineage>
</organism>
<name>B2WIB3_PYRTR</name>
<reference evidence="3" key="1">
    <citation type="journal article" date="2013" name="G3 (Bethesda)">
        <title>Comparative genomics of a plant-pathogenic fungus, Pyrenophora tritici-repentis, reveals transduplication and the impact of repeat elements on pathogenicity and population divergence.</title>
        <authorList>
            <person name="Manning V.A."/>
            <person name="Pandelova I."/>
            <person name="Dhillon B."/>
            <person name="Wilhelm L.J."/>
            <person name="Goodwin S.B."/>
            <person name="Berlin A.M."/>
            <person name="Figueroa M."/>
            <person name="Freitag M."/>
            <person name="Hane J.K."/>
            <person name="Henrissat B."/>
            <person name="Holman W.H."/>
            <person name="Kodira C.D."/>
            <person name="Martin J."/>
            <person name="Oliver R.P."/>
            <person name="Robbertse B."/>
            <person name="Schackwitz W."/>
            <person name="Schwartz D.C."/>
            <person name="Spatafora J.W."/>
            <person name="Turgeon B.G."/>
            <person name="Yandava C."/>
            <person name="Young S."/>
            <person name="Zhou S."/>
            <person name="Zeng Q."/>
            <person name="Grigoriev I.V."/>
            <person name="Ma L.-J."/>
            <person name="Ciuffetti L.M."/>
        </authorList>
    </citation>
    <scope>NUCLEOTIDE SEQUENCE [LARGE SCALE GENOMIC DNA]</scope>
    <source>
        <strain evidence="3">Pt-1C-BFP</strain>
    </source>
</reference>
<dbReference type="Proteomes" id="UP000001471">
    <property type="component" value="Unassembled WGS sequence"/>
</dbReference>
<accession>B2WIB3</accession>
<protein>
    <submittedName>
        <fullName evidence="2">Uncharacterized protein</fullName>
    </submittedName>
</protein>
<dbReference type="GeneID" id="6348016"/>
<dbReference type="InParanoid" id="B2WIB3"/>
<dbReference type="AlphaFoldDB" id="B2WIB3"/>
<feature type="region of interest" description="Disordered" evidence="1">
    <location>
        <begin position="1"/>
        <end position="41"/>
    </location>
</feature>
<gene>
    <name evidence="2" type="ORF">PTRG_09722</name>
</gene>
<evidence type="ECO:0000256" key="1">
    <source>
        <dbReference type="SAM" id="MobiDB-lite"/>
    </source>
</evidence>
<proteinExistence type="predicted"/>
<sequence>MNPNANHIFGAEVDNRPRSVPNATEHGNNARIGNTNESDAAAGQELTEERLKLNNSNRDHGTTFCQQVLKAINCQRAGLESNIDLPIECYMPQKSQLSEWIKQQARFGFWGPLANAAASIGAEQILGSTGTDMETA</sequence>